<reference evidence="3 4" key="1">
    <citation type="submission" date="2020-06" db="EMBL/GenBank/DDBJ databases">
        <title>Genome mining for natural products.</title>
        <authorList>
            <person name="Zhang B."/>
            <person name="Shi J."/>
            <person name="Ge H."/>
        </authorList>
    </citation>
    <scope>NUCLEOTIDE SEQUENCE [LARGE SCALE GENOMIC DNA]</scope>
    <source>
        <strain evidence="3 4">NA00687</strain>
    </source>
</reference>
<dbReference type="EMBL" id="CP054929">
    <property type="protein sequence ID" value="QKW49807.1"/>
    <property type="molecule type" value="Genomic_DNA"/>
</dbReference>
<dbReference type="AlphaFoldDB" id="A0A7H8N5L8"/>
<keyword evidence="4" id="KW-1185">Reference proteome</keyword>
<protein>
    <recommendedName>
        <fullName evidence="5">Lipoprotein</fullName>
    </recommendedName>
</protein>
<keyword evidence="2" id="KW-0732">Signal</keyword>
<feature type="signal peptide" evidence="2">
    <location>
        <begin position="1"/>
        <end position="28"/>
    </location>
</feature>
<gene>
    <name evidence="3" type="ORF">HUT08_09865</name>
</gene>
<accession>A0A7H8N5L8</accession>
<dbReference type="Proteomes" id="UP000509303">
    <property type="component" value="Chromosome"/>
</dbReference>
<organism evidence="3 4">
    <name type="scientific">Streptomyces buecherae</name>
    <dbReference type="NCBI Taxonomy" id="2763006"/>
    <lineage>
        <taxon>Bacteria</taxon>
        <taxon>Bacillati</taxon>
        <taxon>Actinomycetota</taxon>
        <taxon>Actinomycetes</taxon>
        <taxon>Kitasatosporales</taxon>
        <taxon>Streptomycetaceae</taxon>
        <taxon>Streptomyces</taxon>
    </lineage>
</organism>
<evidence type="ECO:0008006" key="5">
    <source>
        <dbReference type="Google" id="ProtNLM"/>
    </source>
</evidence>
<proteinExistence type="predicted"/>
<sequence>MGAPTRVRRWRHTAIALGAVGAALGTLAACDDVEGGLRASTVAVTTDKVGTRALERGGIDVQWLTCTAQIKREDNDASGEPRSRDTGRAQVSCRGKTEKSQDLEIGGTVTYVREDRCVRGALTGKLAGRVVFEADLIGECGSGRSA</sequence>
<feature type="region of interest" description="Disordered" evidence="1">
    <location>
        <begin position="72"/>
        <end position="101"/>
    </location>
</feature>
<dbReference type="PROSITE" id="PS51257">
    <property type="entry name" value="PROKAR_LIPOPROTEIN"/>
    <property type="match status" value="1"/>
</dbReference>
<dbReference type="RefSeq" id="WP_176161542.1">
    <property type="nucleotide sequence ID" value="NZ_CP054929.1"/>
</dbReference>
<evidence type="ECO:0000313" key="4">
    <source>
        <dbReference type="Proteomes" id="UP000509303"/>
    </source>
</evidence>
<evidence type="ECO:0000256" key="1">
    <source>
        <dbReference type="SAM" id="MobiDB-lite"/>
    </source>
</evidence>
<feature type="compositionally biased region" description="Basic and acidic residues" evidence="1">
    <location>
        <begin position="72"/>
        <end position="87"/>
    </location>
</feature>
<feature type="chain" id="PRO_5038467416" description="Lipoprotein" evidence="2">
    <location>
        <begin position="29"/>
        <end position="146"/>
    </location>
</feature>
<name>A0A7H8N5L8_9ACTN</name>
<evidence type="ECO:0000256" key="2">
    <source>
        <dbReference type="SAM" id="SignalP"/>
    </source>
</evidence>
<evidence type="ECO:0000313" key="3">
    <source>
        <dbReference type="EMBL" id="QKW49807.1"/>
    </source>
</evidence>